<evidence type="ECO:0000256" key="1">
    <source>
        <dbReference type="SAM" id="Phobius"/>
    </source>
</evidence>
<organism evidence="2 3">
    <name type="scientific">Actinoplanes lutulentus</name>
    <dbReference type="NCBI Taxonomy" id="1287878"/>
    <lineage>
        <taxon>Bacteria</taxon>
        <taxon>Bacillati</taxon>
        <taxon>Actinomycetota</taxon>
        <taxon>Actinomycetes</taxon>
        <taxon>Micromonosporales</taxon>
        <taxon>Micromonosporaceae</taxon>
        <taxon>Actinoplanes</taxon>
    </lineage>
</organism>
<keyword evidence="3" id="KW-1185">Reference proteome</keyword>
<reference evidence="2 3" key="1">
    <citation type="submission" date="2018-06" db="EMBL/GenBank/DDBJ databases">
        <title>Genomic Encyclopedia of Type Strains, Phase III (KMG-III): the genomes of soil and plant-associated and newly described type strains.</title>
        <authorList>
            <person name="Whitman W."/>
        </authorList>
    </citation>
    <scope>NUCLEOTIDE SEQUENCE [LARGE SCALE GENOMIC DNA]</scope>
    <source>
        <strain evidence="2 3">CGMCC 4.7090</strain>
    </source>
</reference>
<accession>A0A327ZKM3</accession>
<gene>
    <name evidence="2" type="ORF">B0I29_10160</name>
</gene>
<comment type="caution">
    <text evidence="2">The sequence shown here is derived from an EMBL/GenBank/DDBJ whole genome shotgun (WGS) entry which is preliminary data.</text>
</comment>
<feature type="transmembrane region" description="Helical" evidence="1">
    <location>
        <begin position="38"/>
        <end position="62"/>
    </location>
</feature>
<dbReference type="AlphaFoldDB" id="A0A327ZKM3"/>
<sequence>MTTSQRVHLAILLSFFTVVPLGAAGLGAVAFWDSWSHPWRWITIFLIVMFAVGVVFSGSIAFDRRLRSIPWLRIGAVGLFLVLGCGVTWARNTLQ</sequence>
<dbReference type="EMBL" id="QLMJ01000001">
    <property type="protein sequence ID" value="RAK42930.1"/>
    <property type="molecule type" value="Genomic_DNA"/>
</dbReference>
<protein>
    <submittedName>
        <fullName evidence="2">Uncharacterized protein</fullName>
    </submittedName>
</protein>
<name>A0A327ZKM3_9ACTN</name>
<evidence type="ECO:0000313" key="3">
    <source>
        <dbReference type="Proteomes" id="UP000249341"/>
    </source>
</evidence>
<proteinExistence type="predicted"/>
<keyword evidence="1" id="KW-1133">Transmembrane helix</keyword>
<feature type="transmembrane region" description="Helical" evidence="1">
    <location>
        <begin position="71"/>
        <end position="90"/>
    </location>
</feature>
<dbReference type="RefSeq" id="WP_146616665.1">
    <property type="nucleotide sequence ID" value="NZ_JACHWI010000001.1"/>
</dbReference>
<dbReference type="OrthoDB" id="3392557at2"/>
<dbReference type="Proteomes" id="UP000249341">
    <property type="component" value="Unassembled WGS sequence"/>
</dbReference>
<keyword evidence="1" id="KW-0472">Membrane</keyword>
<feature type="transmembrane region" description="Helical" evidence="1">
    <location>
        <begin position="7"/>
        <end position="32"/>
    </location>
</feature>
<keyword evidence="1" id="KW-0812">Transmembrane</keyword>
<evidence type="ECO:0000313" key="2">
    <source>
        <dbReference type="EMBL" id="RAK42930.1"/>
    </source>
</evidence>